<accession>A0ABQ8H5K8</accession>
<evidence type="ECO:0000256" key="3">
    <source>
        <dbReference type="ARBA" id="ARBA00023163"/>
    </source>
</evidence>
<dbReference type="PROSITE" id="PS51005">
    <property type="entry name" value="NAC"/>
    <property type="match status" value="1"/>
</dbReference>
<dbReference type="Pfam" id="PF02365">
    <property type="entry name" value="NAM"/>
    <property type="match status" value="1"/>
</dbReference>
<evidence type="ECO:0000313" key="7">
    <source>
        <dbReference type="Proteomes" id="UP000827721"/>
    </source>
</evidence>
<dbReference type="SUPFAM" id="SSF101941">
    <property type="entry name" value="NAC domain"/>
    <property type="match status" value="1"/>
</dbReference>
<keyword evidence="2" id="KW-0238">DNA-binding</keyword>
<gene>
    <name evidence="6" type="ORF">JRO89_XS14G0170100</name>
</gene>
<keyword evidence="4" id="KW-0539">Nucleus</keyword>
<reference evidence="6 7" key="1">
    <citation type="submission" date="2021-02" db="EMBL/GenBank/DDBJ databases">
        <title>Plant Genome Project.</title>
        <authorList>
            <person name="Zhang R.-G."/>
        </authorList>
    </citation>
    <scope>NUCLEOTIDE SEQUENCE [LARGE SCALE GENOMIC DNA]</scope>
    <source>
        <tissue evidence="6">Leaves</tissue>
    </source>
</reference>
<sequence length="223" mass="25870">MGRLHPGLRDNDKTMSLRSVIAKITSATVRTRLVRAGARRVGLCVHGSDYHHNHEDHEEEEELVLPLGYRFSPRNHELVLHYLVKKILGEFKYGKPNEAYFFSQIDQRHAKGGLIRRTTKSGYWKATGRETNIFYKKKLVGFKRIFIFHFGKAPTGKKTPWIMHEFRVNPTLIPAANNALDNAIRTKVESYVVCKIHYKELVENKKSSKPKTKKIQKMLEETK</sequence>
<proteinExistence type="predicted"/>
<name>A0ABQ8H5K8_9ROSI</name>
<keyword evidence="1" id="KW-0805">Transcription regulation</keyword>
<dbReference type="InterPro" id="IPR003441">
    <property type="entry name" value="NAC-dom"/>
</dbReference>
<keyword evidence="3" id="KW-0804">Transcription</keyword>
<protein>
    <recommendedName>
        <fullName evidence="5">NAC domain-containing protein</fullName>
    </recommendedName>
</protein>
<evidence type="ECO:0000256" key="2">
    <source>
        <dbReference type="ARBA" id="ARBA00023125"/>
    </source>
</evidence>
<organism evidence="6 7">
    <name type="scientific">Xanthoceras sorbifolium</name>
    <dbReference type="NCBI Taxonomy" id="99658"/>
    <lineage>
        <taxon>Eukaryota</taxon>
        <taxon>Viridiplantae</taxon>
        <taxon>Streptophyta</taxon>
        <taxon>Embryophyta</taxon>
        <taxon>Tracheophyta</taxon>
        <taxon>Spermatophyta</taxon>
        <taxon>Magnoliopsida</taxon>
        <taxon>eudicotyledons</taxon>
        <taxon>Gunneridae</taxon>
        <taxon>Pentapetalae</taxon>
        <taxon>rosids</taxon>
        <taxon>malvids</taxon>
        <taxon>Sapindales</taxon>
        <taxon>Sapindaceae</taxon>
        <taxon>Xanthoceroideae</taxon>
        <taxon>Xanthoceras</taxon>
    </lineage>
</organism>
<evidence type="ECO:0000313" key="6">
    <source>
        <dbReference type="EMBL" id="KAH7548574.1"/>
    </source>
</evidence>
<feature type="domain" description="NAC" evidence="5">
    <location>
        <begin position="50"/>
        <end position="199"/>
    </location>
</feature>
<dbReference type="Proteomes" id="UP000827721">
    <property type="component" value="Unassembled WGS sequence"/>
</dbReference>
<evidence type="ECO:0000256" key="4">
    <source>
        <dbReference type="ARBA" id="ARBA00023242"/>
    </source>
</evidence>
<keyword evidence="7" id="KW-1185">Reference proteome</keyword>
<dbReference type="PANTHER" id="PTHR31744:SF96">
    <property type="entry name" value="NAC DOMAIN-CONTAINING PROTEIN 21_22"/>
    <property type="match status" value="1"/>
</dbReference>
<comment type="caution">
    <text evidence="6">The sequence shown here is derived from an EMBL/GenBank/DDBJ whole genome shotgun (WGS) entry which is preliminary data.</text>
</comment>
<dbReference type="PANTHER" id="PTHR31744">
    <property type="entry name" value="PROTEIN CUP-SHAPED COTYLEDON 2-RELATED"/>
    <property type="match status" value="1"/>
</dbReference>
<dbReference type="InterPro" id="IPR036093">
    <property type="entry name" value="NAC_dom_sf"/>
</dbReference>
<dbReference type="EMBL" id="JAFEMO010000014">
    <property type="protein sequence ID" value="KAH7548574.1"/>
    <property type="molecule type" value="Genomic_DNA"/>
</dbReference>
<evidence type="ECO:0000256" key="1">
    <source>
        <dbReference type="ARBA" id="ARBA00023015"/>
    </source>
</evidence>
<dbReference type="Gene3D" id="2.170.150.80">
    <property type="entry name" value="NAC domain"/>
    <property type="match status" value="1"/>
</dbReference>
<evidence type="ECO:0000259" key="5">
    <source>
        <dbReference type="PROSITE" id="PS51005"/>
    </source>
</evidence>